<sequence>MIRKILGLFLALVVAFVSLSFVSPTSEAAYVRPGSYATTTANLNLRSGPSTYYYVKRVIPYGGRVYVLSGPYNRYWYKVRWSGTVGYVHGYYLRSGSTVRTTSYYYSSKGQAIANTAKRYVGYRYAYYGNTPAEGFSCVGFTQWVYRLNGIWIPESLWGQYSMGWGVSRSNLRPGDLVFFQNTFWRGLSHAGIYVGNGWMIDSGTPQTGVHWSYIYDSYWRYRWFGARRLVN</sequence>
<dbReference type="HOGENOM" id="CLU_016043_13_4_0"/>
<evidence type="ECO:0000256" key="4">
    <source>
        <dbReference type="ARBA" id="ARBA00022807"/>
    </source>
</evidence>
<reference evidence="8" key="1">
    <citation type="journal article" date="2010" name="Stand. Genomic Sci.">
        <title>Complete genome sequence of 'Thermobaculum terrenum' type strain (YNP1).</title>
        <authorList>
            <person name="Kiss H."/>
            <person name="Cleland D."/>
            <person name="Lapidus A."/>
            <person name="Lucas S."/>
            <person name="Glavina Del Rio T."/>
            <person name="Nolan M."/>
            <person name="Tice H."/>
            <person name="Han C."/>
            <person name="Goodwin L."/>
            <person name="Pitluck S."/>
            <person name="Liolios K."/>
            <person name="Ivanova N."/>
            <person name="Mavromatis K."/>
            <person name="Ovchinnikova G."/>
            <person name="Pati A."/>
            <person name="Chen A."/>
            <person name="Palaniappan K."/>
            <person name="Land M."/>
            <person name="Hauser L."/>
            <person name="Chang Y."/>
            <person name="Jeffries C."/>
            <person name="Lu M."/>
            <person name="Brettin T."/>
            <person name="Detter J."/>
            <person name="Goker M."/>
            <person name="Tindall B."/>
            <person name="Beck B."/>
            <person name="McDermott T."/>
            <person name="Woyke T."/>
            <person name="Bristow J."/>
            <person name="Eisen J."/>
            <person name="Markowitz V."/>
            <person name="Hugenholtz P."/>
            <person name="Kyrpides N."/>
            <person name="Klenk H."/>
            <person name="Cheng J."/>
        </authorList>
    </citation>
    <scope>NUCLEOTIDE SEQUENCE [LARGE SCALE GENOMIC DNA]</scope>
    <source>
        <strain evidence="8">ATCC BAA-798 / YNP1</strain>
    </source>
</reference>
<dbReference type="PANTHER" id="PTHR47053:SF1">
    <property type="entry name" value="MUREIN DD-ENDOPEPTIDASE MEPH-RELATED"/>
    <property type="match status" value="1"/>
</dbReference>
<dbReference type="PROSITE" id="PS51781">
    <property type="entry name" value="SH3B"/>
    <property type="match status" value="1"/>
</dbReference>
<protein>
    <submittedName>
        <fullName evidence="7">NLP/P60 protein</fullName>
    </submittedName>
</protein>
<evidence type="ECO:0000313" key="7">
    <source>
        <dbReference type="EMBL" id="ACZ41356.1"/>
    </source>
</evidence>
<gene>
    <name evidence="7" type="ordered locus">Tter_0435</name>
</gene>
<dbReference type="InterPro" id="IPR000064">
    <property type="entry name" value="NLP_P60_dom"/>
</dbReference>
<dbReference type="EMBL" id="CP001825">
    <property type="protein sequence ID" value="ACZ41356.1"/>
    <property type="molecule type" value="Genomic_DNA"/>
</dbReference>
<evidence type="ECO:0000256" key="2">
    <source>
        <dbReference type="ARBA" id="ARBA00022670"/>
    </source>
</evidence>
<accession>D1CEK0</accession>
<dbReference type="Pfam" id="PF08239">
    <property type="entry name" value="SH3_3"/>
    <property type="match status" value="1"/>
</dbReference>
<dbReference type="RefSeq" id="WP_012874391.1">
    <property type="nucleotide sequence ID" value="NC_013525.1"/>
</dbReference>
<feature type="domain" description="NlpC/P60" evidence="6">
    <location>
        <begin position="107"/>
        <end position="231"/>
    </location>
</feature>
<dbReference type="eggNOG" id="COG0791">
    <property type="taxonomic scope" value="Bacteria"/>
</dbReference>
<dbReference type="Pfam" id="PF00877">
    <property type="entry name" value="NLPC_P60"/>
    <property type="match status" value="1"/>
</dbReference>
<dbReference type="Proteomes" id="UP000000323">
    <property type="component" value="Chromosome 1"/>
</dbReference>
<dbReference type="PROSITE" id="PS51935">
    <property type="entry name" value="NLPC_P60"/>
    <property type="match status" value="1"/>
</dbReference>
<dbReference type="GO" id="GO:0008234">
    <property type="term" value="F:cysteine-type peptidase activity"/>
    <property type="evidence" value="ECO:0007669"/>
    <property type="project" value="UniProtKB-KW"/>
</dbReference>
<name>D1CEK0_THET1</name>
<dbReference type="AlphaFoldDB" id="D1CEK0"/>
<evidence type="ECO:0000256" key="1">
    <source>
        <dbReference type="ARBA" id="ARBA00007074"/>
    </source>
</evidence>
<dbReference type="SMART" id="SM00287">
    <property type="entry name" value="SH3b"/>
    <property type="match status" value="1"/>
</dbReference>
<dbReference type="KEGG" id="ttr:Tter_0435"/>
<dbReference type="InterPro" id="IPR003646">
    <property type="entry name" value="SH3-like_bac-type"/>
</dbReference>
<evidence type="ECO:0000256" key="3">
    <source>
        <dbReference type="ARBA" id="ARBA00022801"/>
    </source>
</evidence>
<dbReference type="Gene3D" id="2.30.30.40">
    <property type="entry name" value="SH3 Domains"/>
    <property type="match status" value="1"/>
</dbReference>
<evidence type="ECO:0000313" key="8">
    <source>
        <dbReference type="Proteomes" id="UP000000323"/>
    </source>
</evidence>
<dbReference type="InterPro" id="IPR051202">
    <property type="entry name" value="Peptidase_C40"/>
</dbReference>
<keyword evidence="4" id="KW-0788">Thiol protease</keyword>
<keyword evidence="8" id="KW-1185">Reference proteome</keyword>
<dbReference type="GO" id="GO:0006508">
    <property type="term" value="P:proteolysis"/>
    <property type="evidence" value="ECO:0007669"/>
    <property type="project" value="UniProtKB-KW"/>
</dbReference>
<evidence type="ECO:0000259" key="6">
    <source>
        <dbReference type="PROSITE" id="PS51935"/>
    </source>
</evidence>
<comment type="similarity">
    <text evidence="1">Belongs to the peptidase C40 family.</text>
</comment>
<keyword evidence="3" id="KW-0378">Hydrolase</keyword>
<dbReference type="Gene3D" id="3.90.1720.10">
    <property type="entry name" value="endopeptidase domain like (from Nostoc punctiforme)"/>
    <property type="match status" value="1"/>
</dbReference>
<organism evidence="7 8">
    <name type="scientific">Thermobaculum terrenum (strain ATCC BAA-798 / CCMEE 7001 / YNP1)</name>
    <dbReference type="NCBI Taxonomy" id="525904"/>
    <lineage>
        <taxon>Bacteria</taxon>
        <taxon>Bacillati</taxon>
        <taxon>Chloroflexota</taxon>
        <taxon>Chloroflexia</taxon>
        <taxon>Candidatus Thermobaculales</taxon>
        <taxon>Candidatus Thermobaculaceae</taxon>
        <taxon>Thermobaculum</taxon>
    </lineage>
</organism>
<dbReference type="SUPFAM" id="SSF54001">
    <property type="entry name" value="Cysteine proteinases"/>
    <property type="match status" value="1"/>
</dbReference>
<feature type="domain" description="SH3b" evidence="5">
    <location>
        <begin position="33"/>
        <end position="97"/>
    </location>
</feature>
<dbReference type="InterPro" id="IPR038765">
    <property type="entry name" value="Papain-like_cys_pep_sf"/>
</dbReference>
<evidence type="ECO:0000259" key="5">
    <source>
        <dbReference type="PROSITE" id="PS51781"/>
    </source>
</evidence>
<dbReference type="eggNOG" id="COG3103">
    <property type="taxonomic scope" value="Bacteria"/>
</dbReference>
<proteinExistence type="inferred from homology"/>
<keyword evidence="2" id="KW-0645">Protease</keyword>
<dbReference type="PANTHER" id="PTHR47053">
    <property type="entry name" value="MUREIN DD-ENDOPEPTIDASE MEPH-RELATED"/>
    <property type="match status" value="1"/>
</dbReference>